<accession>A0A1G9S2K7</accession>
<protein>
    <submittedName>
        <fullName evidence="1">Uncharacterized protein</fullName>
    </submittedName>
</protein>
<dbReference type="EMBL" id="FNGY01000003">
    <property type="protein sequence ID" value="SDM29723.1"/>
    <property type="molecule type" value="Genomic_DNA"/>
</dbReference>
<name>A0A1G9S2K7_9SPHI</name>
<keyword evidence="2" id="KW-1185">Reference proteome</keyword>
<proteinExistence type="predicted"/>
<sequence>MKMFRSSILKKTVAVTLLFCFLNNILVPGIAFALTSGPENPNATSFEPVDTTDMVNLFSGDLAYNIPLLDIPGPEGGYPLSLSYHAGIMPGEEASWVGLGWGLNPGAINRTVNGFPDDFNGEQNVVRDYWAGGERTTTSVGVNVGIIGALSAEIGLTVSHDTFLGTGIGGFVGLSAGFNLVPGVGASASIGLSVDPFGGTSITGGLGVGVKLAGANGINLNGGIGLGFSANSKGISVGMGADISASLSRGKQYENSAFGDMSTSLLGASLGSGGGGVSLSAIGGYSSVENVNAGRIQTKTRGWGITIPVWFGISISLKRNYVRYWSDETASVPTYGTLNYPATKGEAPYRSEFDTYYLADINDPNYSLLAKNDPIKSNGGTFPDYDVYSVLGQGIGGYIRPYGYQLDVVGKGKHAWRGNTTNRGTVSSYTEMVEVWDSYEERYYWEEQTFEVYHTNNPSKLNFRFVNDFSNSYTQQDTDFSGNVMNFDLTPKYGNNDGNYGYDPASERLASSRNIEYFSNDEIKNGSAKLKGFINTAAVGFDRARNPNGSSISSADKRIGGFMVTNESGVTYHYALPVYAYDESTRTENISGVNTYNLQSRANPYATSWLLTAVTGPDYVDINSNGLTDQGDWGYWVSFEYGKWSQNYTWRNPGLGFKKDLDARFKYHSSGKKELYYLDAVVTPSHTALFEKEIRADGKGTGVGGAYTPYDGLPTSELRLNNILLFTNSSMNRSLADIRSSSGRYNKSTAHLGYNVVDKYDIEELPDMNGQILRKINFGYDYSLCPKTPNSFDENGSIYEEPNVNTIPYPRLGKLTLNSLTFLGKGGEASVPPMEFDYDIPTDLIKSSNKVVFNGKKANSSIFKFSISNVLKDSNEDFKPGDIIKFSFNGALFYGLIKQADDLPFGAANFTKNMEVKFLDLDPPIVASSDQYSWTTTKNPPYNSDNYDMWGMFKADYQFFVGNENLSRLPSKASSQSADVWSLRRIHHALGMTTDIVYESDTYSRVALYRNASIQVSGVEKINDTFFRAVSTGDFGIDLRDFIKPGDKVQLSLTGTSQYDEYGDNGLETRYVDVTASSGEQPTLIVTEVGENFVIINDAAFCSELFPVQSGSSFTSFHEGNMSAGGIGNNLGGGLRVKSVINNEPITGVSMAINYNYNLPHNIQLSSGTTAYEPLGVDLNVRIGNNPAYQKTLLKSFSKLLGVARDIPAPGVMYEFVSVTSERTSDGQKVQQIGKSQYQFEIFNEGMIGLKKLNQQADNYKEYSKITLKNYTSRIGNLRRIIKYDGDGSKLSETINHYLHDEQLGNSARSNEDEYGTLLAKYNNQGLVMERIAEGRYNDGKSRLVMTTRATFPTVATGTTSIDYKTGIQSGSQTLAYDFYSGQPIKTLTIDGMGNRFVSEKKSAYRIYPEMGLKFNNSKNANMLIQIAEELVFKVDQNNNPIGVMSASANTWSNQLTMLNDEENKINTKDAHSSQPNIWRKHQAYQWMPQTRGGAMTSLNDFASIFNGGANLPGWSLTSEITLYNRYSSALELKDINNHYAATRMGYNQSKVVATASASRYYEMNYSGFEDGEIKGTRLAREFSLGGAVVVSNLSHTGNKSARLSPGKSGVSYTVNGGNLKPGRSYSASVWMKNTGDPLSSNLYYRINGGTLNYGIVDAKKKAGEWYQVNLQIPGNLVTANVSLEIGCINNGTGESYFDDLRFKPINASMNAYVYNNNTGELDYTLDNNNIFTKFLYDSQGRLTKTYRETFGYGVKLITESTYNYAKSLKAIWQFTSNMRCQSVNSAFTGLREREQMDTNPLSSSYQQYRWVVIGSASECGANPTNCVGMDRKYVNGQCEIGTKEFVRSEYHQNQGYYCFFVYKFTDGTSSSDFFEVSLYGCEY</sequence>
<dbReference type="Proteomes" id="UP000183200">
    <property type="component" value="Unassembled WGS sequence"/>
</dbReference>
<evidence type="ECO:0000313" key="2">
    <source>
        <dbReference type="Proteomes" id="UP000183200"/>
    </source>
</evidence>
<dbReference type="Gene3D" id="2.60.120.260">
    <property type="entry name" value="Galactose-binding domain-like"/>
    <property type="match status" value="1"/>
</dbReference>
<reference evidence="2" key="1">
    <citation type="submission" date="2016-10" db="EMBL/GenBank/DDBJ databases">
        <authorList>
            <person name="Varghese N."/>
            <person name="Submissions S."/>
        </authorList>
    </citation>
    <scope>NUCLEOTIDE SEQUENCE [LARGE SCALE GENOMIC DNA]</scope>
    <source>
        <strain evidence="2">DSM 19110</strain>
    </source>
</reference>
<organism evidence="1 2">
    <name type="scientific">Pedobacter steynii</name>
    <dbReference type="NCBI Taxonomy" id="430522"/>
    <lineage>
        <taxon>Bacteria</taxon>
        <taxon>Pseudomonadati</taxon>
        <taxon>Bacteroidota</taxon>
        <taxon>Sphingobacteriia</taxon>
        <taxon>Sphingobacteriales</taxon>
        <taxon>Sphingobacteriaceae</taxon>
        <taxon>Pedobacter</taxon>
    </lineage>
</organism>
<gene>
    <name evidence="1" type="ORF">SAMN05421820_103445</name>
</gene>
<evidence type="ECO:0000313" key="1">
    <source>
        <dbReference type="EMBL" id="SDM29723.1"/>
    </source>
</evidence>